<feature type="domain" description="Ketoreductase" evidence="3">
    <location>
        <begin position="44"/>
        <end position="224"/>
    </location>
</feature>
<dbReference type="InterPro" id="IPR057326">
    <property type="entry name" value="KR_dom"/>
</dbReference>
<organism evidence="4 5">
    <name type="scientific">Derxia gummosa DSM 723</name>
    <dbReference type="NCBI Taxonomy" id="1121388"/>
    <lineage>
        <taxon>Bacteria</taxon>
        <taxon>Pseudomonadati</taxon>
        <taxon>Pseudomonadota</taxon>
        <taxon>Betaproteobacteria</taxon>
        <taxon>Burkholderiales</taxon>
        <taxon>Alcaligenaceae</taxon>
        <taxon>Derxia</taxon>
    </lineage>
</organism>
<feature type="region of interest" description="Disordered" evidence="2">
    <location>
        <begin position="1"/>
        <end position="31"/>
    </location>
</feature>
<dbReference type="CDD" id="cd05233">
    <property type="entry name" value="SDR_c"/>
    <property type="match status" value="1"/>
</dbReference>
<dbReference type="FunFam" id="3.40.50.720:FF:000084">
    <property type="entry name" value="Short-chain dehydrogenase reductase"/>
    <property type="match status" value="1"/>
</dbReference>
<dbReference type="GO" id="GO:0016616">
    <property type="term" value="F:oxidoreductase activity, acting on the CH-OH group of donors, NAD or NADP as acceptor"/>
    <property type="evidence" value="ECO:0007669"/>
    <property type="project" value="UniProtKB-ARBA"/>
</dbReference>
<dbReference type="PANTHER" id="PTHR42760">
    <property type="entry name" value="SHORT-CHAIN DEHYDROGENASES/REDUCTASES FAMILY MEMBER"/>
    <property type="match status" value="1"/>
</dbReference>
<dbReference type="AlphaFoldDB" id="A0A8B6XB56"/>
<dbReference type="PRINTS" id="PR00080">
    <property type="entry name" value="SDRFAMILY"/>
</dbReference>
<proteinExistence type="inferred from homology"/>
<accession>A0A8B6XB56</accession>
<dbReference type="GO" id="GO:0030497">
    <property type="term" value="P:fatty acid elongation"/>
    <property type="evidence" value="ECO:0007669"/>
    <property type="project" value="TreeGrafter"/>
</dbReference>
<dbReference type="OrthoDB" id="9803333at2"/>
<keyword evidence="4" id="KW-1185">Reference proteome</keyword>
<dbReference type="NCBIfam" id="NF005559">
    <property type="entry name" value="PRK07231.1"/>
    <property type="match status" value="1"/>
</dbReference>
<name>A0A8B6XB56_9BURK</name>
<dbReference type="InterPro" id="IPR002347">
    <property type="entry name" value="SDR_fam"/>
</dbReference>
<dbReference type="Gene3D" id="3.40.50.720">
    <property type="entry name" value="NAD(P)-binding Rossmann-like Domain"/>
    <property type="match status" value="1"/>
</dbReference>
<evidence type="ECO:0000256" key="1">
    <source>
        <dbReference type="ARBA" id="ARBA00006484"/>
    </source>
</evidence>
<reference evidence="5" key="4">
    <citation type="journal article" date="2008" name="Cell. Mol. Life Sci.">
        <title>Medium- and short-chain dehydrogenase/reductase gene and protein families : Structure-function relationships in short-chain alcohol dehydrogenases.</title>
        <authorList>
            <person name="Ladenstein R."/>
            <person name="Winberg J.O."/>
            <person name="Benach J."/>
        </authorList>
    </citation>
    <scope>NUCLEOTIDE SEQUENCE</scope>
</reference>
<dbReference type="RefSeq" id="WP_084545086.1">
    <property type="nucleotide sequence ID" value="NZ_AXWS01000013.1"/>
</dbReference>
<comment type="similarity">
    <text evidence="1">Belongs to the short-chain dehydrogenases/reductases (SDR) family.</text>
</comment>
<dbReference type="SMART" id="SM00822">
    <property type="entry name" value="PKS_KR"/>
    <property type="match status" value="1"/>
</dbReference>
<reference evidence="5" key="1">
    <citation type="journal article" date="1995" name="Biochemistry">
        <title>Short-chain dehydrogenases/reductases (SDR).</title>
        <authorList>
            <person name="Jornvall H."/>
            <person name="Persson B."/>
            <person name="Krook M."/>
            <person name="Atrian S."/>
            <person name="Gonzalez-Duarte R."/>
            <person name="Jeffery J."/>
            <person name="Ghosh D."/>
        </authorList>
    </citation>
    <scope>NUCLEOTIDE SEQUENCE</scope>
</reference>
<dbReference type="Pfam" id="PF13561">
    <property type="entry name" value="adh_short_C2"/>
    <property type="match status" value="1"/>
</dbReference>
<evidence type="ECO:0000313" key="4">
    <source>
        <dbReference type="Proteomes" id="UP000675920"/>
    </source>
</evidence>
<evidence type="ECO:0000256" key="2">
    <source>
        <dbReference type="SAM" id="MobiDB-lite"/>
    </source>
</evidence>
<dbReference type="PANTHER" id="PTHR42760:SF40">
    <property type="entry name" value="3-OXOACYL-[ACYL-CARRIER-PROTEIN] REDUCTASE, CHLOROPLASTIC"/>
    <property type="match status" value="1"/>
</dbReference>
<sequence length="291" mass="28756">MTPPDLPGGGADGLVAAAPQRSPGATTAHAPHATPGSLFDLAGRVALVTGAARGLGHAIAQALADHGARVVLADIDAAGASAAADALAERGARAVSLAADLGDRTSVARLAAQATAAFGRIDTLVCNAGIEGPVGPLGAATEADWRRVMDVNLGGALALCSAVIPPMAERGDGSVVLMSSIAGLRGNRAIGLYALSKAGLAQLARNLAVEWGPSGVRVNAVSPGLVRTPLAAGLLADQAFMARRLAATPLRRVGEPHEIAGVVVMLASRAGGFMHGHNLVVDGGTTIGDGS</sequence>
<reference evidence="5" key="3">
    <citation type="journal article" date="2008" name="Cell. Mol. Life Sci.">
        <title>Medium- and short-chain dehydrogenase/reductase gene and protein families : the SDR superfamily: functional and structural diversity within a family of metabolic and regulatory enzymes.</title>
        <authorList>
            <person name="Kavanagh K.L."/>
            <person name="Jornvall H."/>
            <person name="Persson B."/>
            <person name="Oppermann U."/>
        </authorList>
    </citation>
    <scope>NUCLEOTIDE SEQUENCE</scope>
</reference>
<reference evidence="5" key="2">
    <citation type="journal article" date="2003" name="Chem. Biol. Interact.">
        <title>Short-chain dehydrogenases/reductases (SDR): the 2002 update.</title>
        <authorList>
            <person name="Oppermann U."/>
            <person name="Filling C."/>
            <person name="Hult M."/>
            <person name="Shafqat N."/>
            <person name="Wu X."/>
            <person name="Lindh M."/>
            <person name="Shafqat J."/>
            <person name="Nordling E."/>
            <person name="Kallberg Y."/>
            <person name="Persson B."/>
            <person name="Jornvall H."/>
        </authorList>
    </citation>
    <scope>NUCLEOTIDE SEQUENCE</scope>
</reference>
<reference evidence="5" key="5">
    <citation type="submission" date="2025-08" db="UniProtKB">
        <authorList>
            <consortium name="RefSeq"/>
        </authorList>
    </citation>
    <scope>IDENTIFICATION</scope>
</reference>
<dbReference type="InterPro" id="IPR036291">
    <property type="entry name" value="NAD(P)-bd_dom_sf"/>
</dbReference>
<evidence type="ECO:0000259" key="3">
    <source>
        <dbReference type="SMART" id="SM00822"/>
    </source>
</evidence>
<dbReference type="EC" id="1.1.1.-" evidence="5"/>
<dbReference type="PRINTS" id="PR00081">
    <property type="entry name" value="GDHRDH"/>
</dbReference>
<protein>
    <submittedName>
        <fullName evidence="5">SDR family NAD(P)-dependent oxidoreductase</fullName>
        <ecNumber evidence="5">1.1.1.-</ecNumber>
    </submittedName>
</protein>
<evidence type="ECO:0000313" key="5">
    <source>
        <dbReference type="RefSeq" id="WP_084545086.1"/>
    </source>
</evidence>
<dbReference type="Proteomes" id="UP000675920">
    <property type="component" value="Unplaced"/>
</dbReference>
<feature type="compositionally biased region" description="Low complexity" evidence="2">
    <location>
        <begin position="13"/>
        <end position="31"/>
    </location>
</feature>
<dbReference type="SUPFAM" id="SSF51735">
    <property type="entry name" value="NAD(P)-binding Rossmann-fold domains"/>
    <property type="match status" value="1"/>
</dbReference>